<organism evidence="1 2">
    <name type="scientific">Aphis craccivora</name>
    <name type="common">Cowpea aphid</name>
    <dbReference type="NCBI Taxonomy" id="307492"/>
    <lineage>
        <taxon>Eukaryota</taxon>
        <taxon>Metazoa</taxon>
        <taxon>Ecdysozoa</taxon>
        <taxon>Arthropoda</taxon>
        <taxon>Hexapoda</taxon>
        <taxon>Insecta</taxon>
        <taxon>Pterygota</taxon>
        <taxon>Neoptera</taxon>
        <taxon>Paraneoptera</taxon>
        <taxon>Hemiptera</taxon>
        <taxon>Sternorrhyncha</taxon>
        <taxon>Aphidomorpha</taxon>
        <taxon>Aphidoidea</taxon>
        <taxon>Aphididae</taxon>
        <taxon>Aphidini</taxon>
        <taxon>Aphis</taxon>
        <taxon>Aphis</taxon>
    </lineage>
</organism>
<gene>
    <name evidence="1" type="ORF">FWK35_00038263</name>
</gene>
<reference evidence="1 2" key="1">
    <citation type="submission" date="2019-08" db="EMBL/GenBank/DDBJ databases">
        <title>Whole genome of Aphis craccivora.</title>
        <authorList>
            <person name="Voronova N.V."/>
            <person name="Shulinski R.S."/>
            <person name="Bandarenka Y.V."/>
            <person name="Zhorov D.G."/>
            <person name="Warner D."/>
        </authorList>
    </citation>
    <scope>NUCLEOTIDE SEQUENCE [LARGE SCALE GENOMIC DNA]</scope>
    <source>
        <strain evidence="1">180601</strain>
        <tissue evidence="1">Whole Body</tissue>
    </source>
</reference>
<keyword evidence="2" id="KW-1185">Reference proteome</keyword>
<proteinExistence type="predicted"/>
<name>A0A6G0VW07_APHCR</name>
<comment type="caution">
    <text evidence="1">The sequence shown here is derived from an EMBL/GenBank/DDBJ whole genome shotgun (WGS) entry which is preliminary data.</text>
</comment>
<evidence type="ECO:0000313" key="2">
    <source>
        <dbReference type="Proteomes" id="UP000478052"/>
    </source>
</evidence>
<dbReference type="EMBL" id="VUJU01011458">
    <property type="protein sequence ID" value="KAF0710974.1"/>
    <property type="molecule type" value="Genomic_DNA"/>
</dbReference>
<dbReference type="Proteomes" id="UP000478052">
    <property type="component" value="Unassembled WGS sequence"/>
</dbReference>
<evidence type="ECO:0000313" key="1">
    <source>
        <dbReference type="EMBL" id="KAF0710974.1"/>
    </source>
</evidence>
<protein>
    <submittedName>
        <fullName evidence="1">Uncharacterized protein</fullName>
    </submittedName>
</protein>
<sequence>MNLVGAFGRSFF</sequence>
<accession>A0A6G0VW07</accession>